<evidence type="ECO:0000313" key="4">
    <source>
        <dbReference type="Proteomes" id="UP001056336"/>
    </source>
</evidence>
<reference evidence="3" key="1">
    <citation type="journal article" date="2018" name="Int. J. Syst. Evol. Microbiol.">
        <title>Jatrophihabitans telluris sp. nov., isolated from sediment soil of lava forest wetlands and the emended description of the genus Jatrophihabitans.</title>
        <authorList>
            <person name="Lee K.C."/>
            <person name="Suh M.K."/>
            <person name="Eom M.K."/>
            <person name="Kim K.K."/>
            <person name="Kim J.S."/>
            <person name="Kim D.S."/>
            <person name="Ko S.H."/>
            <person name="Shin Y.K."/>
            <person name="Lee J.S."/>
        </authorList>
    </citation>
    <scope>NUCLEOTIDE SEQUENCE</scope>
    <source>
        <strain evidence="3">N237</strain>
    </source>
</reference>
<dbReference type="PROSITE" id="PS51201">
    <property type="entry name" value="RCK_N"/>
    <property type="match status" value="1"/>
</dbReference>
<dbReference type="Proteomes" id="UP001056336">
    <property type="component" value="Chromosome"/>
</dbReference>
<dbReference type="InterPro" id="IPR036291">
    <property type="entry name" value="NAD(P)-bd_dom_sf"/>
</dbReference>
<dbReference type="SUPFAM" id="SSF51735">
    <property type="entry name" value="NAD(P)-binding Rossmann-fold domains"/>
    <property type="match status" value="1"/>
</dbReference>
<keyword evidence="1" id="KW-0472">Membrane</keyword>
<dbReference type="Gene3D" id="3.40.50.720">
    <property type="entry name" value="NAD(P)-binding Rossmann-like Domain"/>
    <property type="match status" value="1"/>
</dbReference>
<dbReference type="Pfam" id="PF02254">
    <property type="entry name" value="TrkA_N"/>
    <property type="match status" value="1"/>
</dbReference>
<feature type="transmembrane region" description="Helical" evidence="1">
    <location>
        <begin position="175"/>
        <end position="194"/>
    </location>
</feature>
<keyword evidence="4" id="KW-1185">Reference proteome</keyword>
<reference evidence="3" key="2">
    <citation type="submission" date="2022-05" db="EMBL/GenBank/DDBJ databases">
        <authorList>
            <person name="Kim J.-S."/>
            <person name="Lee K."/>
            <person name="Suh M."/>
            <person name="Eom M."/>
            <person name="Kim J.-S."/>
            <person name="Kim D.-S."/>
            <person name="Ko S.-H."/>
            <person name="Shin Y."/>
            <person name="Lee J.-S."/>
        </authorList>
    </citation>
    <scope>NUCLEOTIDE SEQUENCE</scope>
    <source>
        <strain evidence="3">N237</strain>
    </source>
</reference>
<dbReference type="PANTHER" id="PTHR43833:SF11">
    <property type="entry name" value="VOLTAGE-GATED POTASSIUM CHANNEL KCH"/>
    <property type="match status" value="1"/>
</dbReference>
<gene>
    <name evidence="3" type="ORF">M6D93_14115</name>
</gene>
<dbReference type="RefSeq" id="WP_249769956.1">
    <property type="nucleotide sequence ID" value="NZ_CP097332.1"/>
</dbReference>
<keyword evidence="1" id="KW-1133">Transmembrane helix</keyword>
<sequence length="444" mass="47720">MTDAANSPAQTVIIGNVEVARRLCASLVEQGLPVTHLPEPTDGELRAALTAEVSAVAVLVRGDVVALRYALLVEHVRPRVRLVATVFDRTVAEQLIRAVPNCTATSPADVSVASIVGACLGELAVIRDEQGRDRTVSDHRDGPVERPWRPGRGRVRTMLSALSRQLRPHDITSRVLLGGLLGLLLTLFVDWVLLSTALHEPVVRSIYDATRVIATVGPGEGRQSPIWYLVVSSFGMLATIVFTALFTAGLVDRTLSTRSIGLIGSRTLPRRDHVVVVGLGQVGLRLCMRLRELHVPVVAVERDPQAANLRLAKAARIPVLIAHAEDRAVLERLSLGRARALAAMGSDDLDNVEVSLAALAVAPEIAVVLRAGDDDVIAETRSLFRIGQVSDVSTLTAQAVSLALSDVDYRLVYVRDHHAAVYPPGAADARRPVRATARCDCPSR</sequence>
<evidence type="ECO:0000256" key="1">
    <source>
        <dbReference type="SAM" id="Phobius"/>
    </source>
</evidence>
<dbReference type="InterPro" id="IPR050721">
    <property type="entry name" value="Trk_Ktr_HKT_K-transport"/>
</dbReference>
<accession>A0ABY4QUR8</accession>
<evidence type="ECO:0000259" key="2">
    <source>
        <dbReference type="PROSITE" id="PS51201"/>
    </source>
</evidence>
<evidence type="ECO:0000313" key="3">
    <source>
        <dbReference type="EMBL" id="UQX87431.1"/>
    </source>
</evidence>
<dbReference type="EMBL" id="CP097332">
    <property type="protein sequence ID" value="UQX87431.1"/>
    <property type="molecule type" value="Genomic_DNA"/>
</dbReference>
<protein>
    <submittedName>
        <fullName evidence="3">NAD-binding protein</fullName>
    </submittedName>
</protein>
<proteinExistence type="predicted"/>
<name>A0ABY4QUR8_9ACTN</name>
<feature type="domain" description="RCK N-terminal" evidence="2">
    <location>
        <begin position="271"/>
        <end position="393"/>
    </location>
</feature>
<dbReference type="InterPro" id="IPR003148">
    <property type="entry name" value="RCK_N"/>
</dbReference>
<dbReference type="PANTHER" id="PTHR43833">
    <property type="entry name" value="POTASSIUM CHANNEL PROTEIN 2-RELATED-RELATED"/>
    <property type="match status" value="1"/>
</dbReference>
<organism evidence="3 4">
    <name type="scientific">Jatrophihabitans telluris</name>
    <dbReference type="NCBI Taxonomy" id="2038343"/>
    <lineage>
        <taxon>Bacteria</taxon>
        <taxon>Bacillati</taxon>
        <taxon>Actinomycetota</taxon>
        <taxon>Actinomycetes</taxon>
        <taxon>Jatrophihabitantales</taxon>
        <taxon>Jatrophihabitantaceae</taxon>
        <taxon>Jatrophihabitans</taxon>
    </lineage>
</organism>
<keyword evidence="1" id="KW-0812">Transmembrane</keyword>
<feature type="transmembrane region" description="Helical" evidence="1">
    <location>
        <begin position="226"/>
        <end position="251"/>
    </location>
</feature>